<feature type="domain" description="CHORD" evidence="5">
    <location>
        <begin position="7"/>
        <end position="66"/>
    </location>
</feature>
<dbReference type="GeneID" id="20214141"/>
<dbReference type="AlphaFoldDB" id="T1FZ93"/>
<dbReference type="RefSeq" id="XP_009025176.1">
    <property type="nucleotide sequence ID" value="XM_009026928.1"/>
</dbReference>
<dbReference type="FunCoup" id="T1FZ93">
    <property type="interactions" value="1967"/>
</dbReference>
<dbReference type="SUPFAM" id="SSF49764">
    <property type="entry name" value="HSP20-like chaperones"/>
    <property type="match status" value="1"/>
</dbReference>
<dbReference type="STRING" id="6412.T1FZ93"/>
<dbReference type="OrthoDB" id="10261079at2759"/>
<reference evidence="8" key="1">
    <citation type="submission" date="2012-12" db="EMBL/GenBank/DDBJ databases">
        <authorList>
            <person name="Hellsten U."/>
            <person name="Grimwood J."/>
            <person name="Chapman J.A."/>
            <person name="Shapiro H."/>
            <person name="Aerts A."/>
            <person name="Otillar R.P."/>
            <person name="Terry A.Y."/>
            <person name="Boore J.L."/>
            <person name="Simakov O."/>
            <person name="Marletaz F."/>
            <person name="Cho S.-J."/>
            <person name="Edsinger-Gonzales E."/>
            <person name="Havlak P."/>
            <person name="Kuo D.-H."/>
            <person name="Larsson T."/>
            <person name="Lv J."/>
            <person name="Arendt D."/>
            <person name="Savage R."/>
            <person name="Osoegawa K."/>
            <person name="de Jong P."/>
            <person name="Lindberg D.R."/>
            <person name="Seaver E.C."/>
            <person name="Weisblat D.A."/>
            <person name="Putnam N.H."/>
            <person name="Grigoriev I.V."/>
            <person name="Rokhsar D.S."/>
        </authorList>
    </citation>
    <scope>NUCLEOTIDE SEQUENCE</scope>
</reference>
<dbReference type="InterPro" id="IPR008978">
    <property type="entry name" value="HSP20-like_chaperone"/>
</dbReference>
<protein>
    <recommendedName>
        <fullName evidence="9">CHORD domain-containing protein</fullName>
    </recommendedName>
</protein>
<keyword evidence="2" id="KW-0677">Repeat</keyword>
<keyword evidence="8" id="KW-1185">Reference proteome</keyword>
<gene>
    <name evidence="7" type="primary">20214141</name>
    <name evidence="6" type="ORF">HELRODRAFT_68024</name>
</gene>
<dbReference type="Pfam" id="PF04968">
    <property type="entry name" value="CHORD"/>
    <property type="match status" value="2"/>
</dbReference>
<dbReference type="HOGENOM" id="CLU_040079_0_0_1"/>
<dbReference type="OMA" id="CVYHTGV"/>
<dbReference type="PANTHER" id="PTHR46983">
    <property type="entry name" value="CYSTEINE AND HISTIDINE-RICH DOMAIN-CONTAINING PROTEIN 1"/>
    <property type="match status" value="1"/>
</dbReference>
<dbReference type="CTD" id="20214141"/>
<name>T1FZ93_HELRO</name>
<evidence type="ECO:0000313" key="8">
    <source>
        <dbReference type="Proteomes" id="UP000015101"/>
    </source>
</evidence>
<dbReference type="InParanoid" id="T1FZ93"/>
<dbReference type="Proteomes" id="UP000015101">
    <property type="component" value="Unassembled WGS sequence"/>
</dbReference>
<dbReference type="KEGG" id="hro:HELRODRAFT_68024"/>
<dbReference type="InterPro" id="IPR007051">
    <property type="entry name" value="CHORD_dom"/>
</dbReference>
<evidence type="ECO:0000256" key="1">
    <source>
        <dbReference type="ARBA" id="ARBA00022723"/>
    </source>
</evidence>
<sequence>MEELLTCYNKGCGMKFKASENKEDSCRFHPGGPIFHDALKGWSCCKKRSTDFTEFLNIPGCTTGFHSNVKPIVESAPTIKEMVPEVTEDFKQVTIKPLQPVERPSSDEQLVTLQINVADAVRETLKKELSKLELKDKGDEAESTGIPKGTSCKNNGCTTTYEDESSDYGICVYHTGVPVFHEGMKYWSCCQIKTTDFNSFLNQSGCATGQHLWIKKDEEKKVACRLDWHQTPSHVTITIFSKLTSPEKTKVEVNGVRCCIHIVFDVGRSVFDKDILLKGIIDPSKSSVKILASKVEINLKKQEPGSWAGLEL</sequence>
<dbReference type="PROSITE" id="PS51401">
    <property type="entry name" value="CHORD"/>
    <property type="match status" value="2"/>
</dbReference>
<dbReference type="Pfam" id="PF04969">
    <property type="entry name" value="CS"/>
    <property type="match status" value="1"/>
</dbReference>
<accession>T1FZ93</accession>
<dbReference type="InterPro" id="IPR007052">
    <property type="entry name" value="CS_dom"/>
</dbReference>
<evidence type="ECO:0000256" key="2">
    <source>
        <dbReference type="ARBA" id="ARBA00022737"/>
    </source>
</evidence>
<evidence type="ECO:0008006" key="9">
    <source>
        <dbReference type="Google" id="ProtNLM"/>
    </source>
</evidence>
<feature type="domain" description="CHORD" evidence="5">
    <location>
        <begin position="152"/>
        <end position="211"/>
    </location>
</feature>
<keyword evidence="3" id="KW-0862">Zinc</keyword>
<dbReference type="Gene3D" id="2.60.40.790">
    <property type="match status" value="1"/>
</dbReference>
<dbReference type="PROSITE" id="PS51203">
    <property type="entry name" value="CS"/>
    <property type="match status" value="1"/>
</dbReference>
<organism evidence="7 8">
    <name type="scientific">Helobdella robusta</name>
    <name type="common">Californian leech</name>
    <dbReference type="NCBI Taxonomy" id="6412"/>
    <lineage>
        <taxon>Eukaryota</taxon>
        <taxon>Metazoa</taxon>
        <taxon>Spiralia</taxon>
        <taxon>Lophotrochozoa</taxon>
        <taxon>Annelida</taxon>
        <taxon>Clitellata</taxon>
        <taxon>Hirudinea</taxon>
        <taxon>Rhynchobdellida</taxon>
        <taxon>Glossiphoniidae</taxon>
        <taxon>Helobdella</taxon>
    </lineage>
</organism>
<dbReference type="Gene3D" id="4.10.1130.20">
    <property type="match status" value="2"/>
</dbReference>
<dbReference type="eggNOG" id="KOG1667">
    <property type="taxonomic scope" value="Eukaryota"/>
</dbReference>
<dbReference type="InterPro" id="IPR039790">
    <property type="entry name" value="CHRD1"/>
</dbReference>
<reference evidence="7" key="3">
    <citation type="submission" date="2015-06" db="UniProtKB">
        <authorList>
            <consortium name="EnsemblMetazoa"/>
        </authorList>
    </citation>
    <scope>IDENTIFICATION</scope>
</reference>
<dbReference type="EMBL" id="AMQM01001378">
    <property type="status" value="NOT_ANNOTATED_CDS"/>
    <property type="molecule type" value="Genomic_DNA"/>
</dbReference>
<evidence type="ECO:0000259" key="5">
    <source>
        <dbReference type="PROSITE" id="PS51401"/>
    </source>
</evidence>
<reference evidence="6 8" key="2">
    <citation type="journal article" date="2013" name="Nature">
        <title>Insights into bilaterian evolution from three spiralian genomes.</title>
        <authorList>
            <person name="Simakov O."/>
            <person name="Marletaz F."/>
            <person name="Cho S.J."/>
            <person name="Edsinger-Gonzales E."/>
            <person name="Havlak P."/>
            <person name="Hellsten U."/>
            <person name="Kuo D.H."/>
            <person name="Larsson T."/>
            <person name="Lv J."/>
            <person name="Arendt D."/>
            <person name="Savage R."/>
            <person name="Osoegawa K."/>
            <person name="de Jong P."/>
            <person name="Grimwood J."/>
            <person name="Chapman J.A."/>
            <person name="Shapiro H."/>
            <person name="Aerts A."/>
            <person name="Otillar R.P."/>
            <person name="Terry A.Y."/>
            <person name="Boore J.L."/>
            <person name="Grigoriev I.V."/>
            <person name="Lindberg D.R."/>
            <person name="Seaver E.C."/>
            <person name="Weisblat D.A."/>
            <person name="Putnam N.H."/>
            <person name="Rokhsar D.S."/>
        </authorList>
    </citation>
    <scope>NUCLEOTIDE SEQUENCE</scope>
</reference>
<dbReference type="EnsemblMetazoa" id="HelroT68024">
    <property type="protein sequence ID" value="HelroP68024"/>
    <property type="gene ID" value="HelroG68024"/>
</dbReference>
<keyword evidence="1" id="KW-0479">Metal-binding</keyword>
<evidence type="ECO:0000259" key="4">
    <source>
        <dbReference type="PROSITE" id="PS51203"/>
    </source>
</evidence>
<proteinExistence type="predicted"/>
<dbReference type="GO" id="GO:0046872">
    <property type="term" value="F:metal ion binding"/>
    <property type="evidence" value="ECO:0007669"/>
    <property type="project" value="UniProtKB-KW"/>
</dbReference>
<dbReference type="EMBL" id="KB097495">
    <property type="protein sequence ID" value="ESN96302.1"/>
    <property type="molecule type" value="Genomic_DNA"/>
</dbReference>
<evidence type="ECO:0000313" key="6">
    <source>
        <dbReference type="EMBL" id="ESN96302.1"/>
    </source>
</evidence>
<feature type="domain" description="CS" evidence="4">
    <location>
        <begin position="221"/>
        <end position="311"/>
    </location>
</feature>
<evidence type="ECO:0000313" key="7">
    <source>
        <dbReference type="EnsemblMetazoa" id="HelroP68024"/>
    </source>
</evidence>
<dbReference type="PANTHER" id="PTHR46983:SF3">
    <property type="entry name" value="CHPADIPLOID STATE MAINTENANCE PROTEIN CHPA"/>
    <property type="match status" value="1"/>
</dbReference>
<evidence type="ECO:0000256" key="3">
    <source>
        <dbReference type="ARBA" id="ARBA00022833"/>
    </source>
</evidence>